<feature type="signal peptide" evidence="1">
    <location>
        <begin position="1"/>
        <end position="19"/>
    </location>
</feature>
<gene>
    <name evidence="2" type="ORF">ATI53_10654</name>
</gene>
<feature type="chain" id="PRO_5016390922" evidence="1">
    <location>
        <begin position="20"/>
        <end position="209"/>
    </location>
</feature>
<protein>
    <submittedName>
        <fullName evidence="2">ABC-type uncharacterized transport system substrate-binding protein</fullName>
    </submittedName>
</protein>
<proteinExistence type="predicted"/>
<name>A0A327XNT4_9RHOB</name>
<dbReference type="Pfam" id="PF06226">
    <property type="entry name" value="DUF1007"/>
    <property type="match status" value="1"/>
</dbReference>
<comment type="caution">
    <text evidence="2">The sequence shown here is derived from an EMBL/GenBank/DDBJ whole genome shotgun (WGS) entry which is preliminary data.</text>
</comment>
<evidence type="ECO:0000256" key="1">
    <source>
        <dbReference type="SAM" id="SignalP"/>
    </source>
</evidence>
<dbReference type="InterPro" id="IPR010412">
    <property type="entry name" value="DUF1007"/>
</dbReference>
<dbReference type="PROSITE" id="PS00018">
    <property type="entry name" value="EF_HAND_1"/>
    <property type="match status" value="1"/>
</dbReference>
<accession>A0A327XNT4</accession>
<dbReference type="OrthoDB" id="1679673at2"/>
<dbReference type="AlphaFoldDB" id="A0A327XNT4"/>
<keyword evidence="1" id="KW-0732">Signal</keyword>
<sequence>MRLCLAVLSLLLPAAGAGAHPHIFVDTALRLDVTDAREVTGVTVSWAYDEFFTLLLFEDMGLDPDGDGVLSDPEMNELQGFEMANWPSDYEGDLYLESGGAPVALGPPQARGVRVVDGRILSDHYRPLAAPVPAQGLHIAQYDPTYYIAYTLGRGVEIDGPCEASVRDPDLDDAARAMKQELATIPEDGMTELLAGHLYAQQVMVTCAP</sequence>
<keyword evidence="3" id="KW-1185">Reference proteome</keyword>
<dbReference type="Proteomes" id="UP000249165">
    <property type="component" value="Unassembled WGS sequence"/>
</dbReference>
<dbReference type="RefSeq" id="WP_111551248.1">
    <property type="nucleotide sequence ID" value="NZ_LIGK01000087.1"/>
</dbReference>
<evidence type="ECO:0000313" key="2">
    <source>
        <dbReference type="EMBL" id="RAK09861.1"/>
    </source>
</evidence>
<dbReference type="InterPro" id="IPR018247">
    <property type="entry name" value="EF_Hand_1_Ca_BS"/>
</dbReference>
<dbReference type="EMBL" id="QLMG01000065">
    <property type="protein sequence ID" value="RAK09861.1"/>
    <property type="molecule type" value="Genomic_DNA"/>
</dbReference>
<organism evidence="2 3">
    <name type="scientific">Salipiger aestuarii</name>
    <dbReference type="NCBI Taxonomy" id="568098"/>
    <lineage>
        <taxon>Bacteria</taxon>
        <taxon>Pseudomonadati</taxon>
        <taxon>Pseudomonadota</taxon>
        <taxon>Alphaproteobacteria</taxon>
        <taxon>Rhodobacterales</taxon>
        <taxon>Roseobacteraceae</taxon>
        <taxon>Salipiger</taxon>
    </lineage>
</organism>
<evidence type="ECO:0000313" key="3">
    <source>
        <dbReference type="Proteomes" id="UP000249165"/>
    </source>
</evidence>
<reference evidence="2 3" key="1">
    <citation type="submission" date="2018-06" db="EMBL/GenBank/DDBJ databases">
        <title>Genomic Encyclopedia of Archaeal and Bacterial Type Strains, Phase II (KMG-II): from individual species to whole genera.</title>
        <authorList>
            <person name="Goeker M."/>
        </authorList>
    </citation>
    <scope>NUCLEOTIDE SEQUENCE [LARGE SCALE GENOMIC DNA]</scope>
    <source>
        <strain evidence="2 3">DSM 22011</strain>
    </source>
</reference>